<dbReference type="InterPro" id="IPR037850">
    <property type="entry name" value="RBBP5/Swd1"/>
</dbReference>
<feature type="compositionally biased region" description="Basic residues" evidence="6">
    <location>
        <begin position="647"/>
        <end position="658"/>
    </location>
</feature>
<dbReference type="InterPro" id="IPR001680">
    <property type="entry name" value="WD40_rpt"/>
</dbReference>
<organism evidence="7 8">
    <name type="scientific">Riccia fluitans</name>
    <dbReference type="NCBI Taxonomy" id="41844"/>
    <lineage>
        <taxon>Eukaryota</taxon>
        <taxon>Viridiplantae</taxon>
        <taxon>Streptophyta</taxon>
        <taxon>Embryophyta</taxon>
        <taxon>Marchantiophyta</taxon>
        <taxon>Marchantiopsida</taxon>
        <taxon>Marchantiidae</taxon>
        <taxon>Marchantiales</taxon>
        <taxon>Ricciaceae</taxon>
        <taxon>Riccia</taxon>
    </lineage>
</organism>
<proteinExistence type="predicted"/>
<evidence type="ECO:0000256" key="3">
    <source>
        <dbReference type="ARBA" id="ARBA00022737"/>
    </source>
</evidence>
<feature type="compositionally biased region" description="Basic and acidic residues" evidence="6">
    <location>
        <begin position="505"/>
        <end position="522"/>
    </location>
</feature>
<dbReference type="GO" id="GO:0005634">
    <property type="term" value="C:nucleus"/>
    <property type="evidence" value="ECO:0007669"/>
    <property type="project" value="UniProtKB-SubCell"/>
</dbReference>
<evidence type="ECO:0000256" key="2">
    <source>
        <dbReference type="ARBA" id="ARBA00022574"/>
    </source>
</evidence>
<dbReference type="PROSITE" id="PS50082">
    <property type="entry name" value="WD_REPEATS_2"/>
    <property type="match status" value="1"/>
</dbReference>
<dbReference type="PANTHER" id="PTHR44040:SF1">
    <property type="entry name" value="RETINOBLASTOMA-BINDING PROTEIN 5"/>
    <property type="match status" value="1"/>
</dbReference>
<evidence type="ECO:0000256" key="1">
    <source>
        <dbReference type="ARBA" id="ARBA00004123"/>
    </source>
</evidence>
<accession>A0ABD1Z757</accession>
<gene>
    <name evidence="7" type="ORF">R1flu_009739</name>
</gene>
<dbReference type="AlphaFoldDB" id="A0ABD1Z757"/>
<dbReference type="Pfam" id="PF00400">
    <property type="entry name" value="WD40"/>
    <property type="match status" value="4"/>
</dbReference>
<sequence>MNLCLLDPFQSDFPEVIEEYLEHGSTKCIAFNRRGTLLAAGCLDGSCVIWDFDTRGVAKELRDPNCSSASVTSVSWSKCGRRLLAAFTDKTLALWDVYEGVKTYSITLHQTVLNCRLDPGRSLPTLCLACPLSGCPVLVDFVSGELHNLPVHAHGGEGASNGRGKHNDSNPVYSQAAASFNKRGNLIYVGNSKGEILIIDTQSRQIKVVVPVPGGAAIRHIVFSRNGQYLLTNSNDRIIRVFENLLPREGAALADSAVDGRRIPAANCLRLTKDFQDAVNRMHWKAACFNGDGECVVGASANKGEHKIHIWNRNFGQLARILEGPKEGLCDLAWHPTRPVVASVSMSGAVYLWAKDYTENWSAFAPDFKELEENEEYVEREDEFDIIPEADKIKPAQLEDDVEVDVETVEKVAAFSDSDDSQDGLYFLPTIPLPDEVPDSPSHEHPPTPAKPSSSSATETDAGSPVSDRGRNPRQMELNPTQSVDSHPEDEIGPNGRIKRKRKLSEKAAELQAEKQQAEKGRKTAPPTKAKVPAPKSKGDKQPALPKSSPVESYLAEREDWQNEKSFAPQPPAPKVSLSPKVKLVPKTKPAKPKAPVKRDQDTKKDQEAEVYQKAREDKEIRRQQIVKRSLEEAAGYADDEQTGQPRVKKNPKPKRSKPVAALSKPIPGFEPNTDAHEEYTD</sequence>
<protein>
    <submittedName>
        <fullName evidence="7">Uncharacterized protein</fullName>
    </submittedName>
</protein>
<dbReference type="Gene3D" id="2.130.10.10">
    <property type="entry name" value="YVTN repeat-like/Quinoprotein amine dehydrogenase"/>
    <property type="match status" value="2"/>
</dbReference>
<feature type="compositionally biased region" description="Low complexity" evidence="6">
    <location>
        <begin position="524"/>
        <end position="536"/>
    </location>
</feature>
<comment type="subcellular location">
    <subcellularLocation>
        <location evidence="1">Nucleus</location>
    </subcellularLocation>
</comment>
<dbReference type="PROSITE" id="PS00678">
    <property type="entry name" value="WD_REPEATS_1"/>
    <property type="match status" value="1"/>
</dbReference>
<keyword evidence="3" id="KW-0677">Repeat</keyword>
<feature type="region of interest" description="Disordered" evidence="6">
    <location>
        <begin position="423"/>
        <end position="682"/>
    </location>
</feature>
<dbReference type="SUPFAM" id="SSF50978">
    <property type="entry name" value="WD40 repeat-like"/>
    <property type="match status" value="1"/>
</dbReference>
<keyword evidence="2 5" id="KW-0853">WD repeat</keyword>
<evidence type="ECO:0000256" key="6">
    <source>
        <dbReference type="SAM" id="MobiDB-lite"/>
    </source>
</evidence>
<evidence type="ECO:0000256" key="4">
    <source>
        <dbReference type="ARBA" id="ARBA00023242"/>
    </source>
</evidence>
<dbReference type="SMART" id="SM00320">
    <property type="entry name" value="WD40"/>
    <property type="match status" value="4"/>
</dbReference>
<dbReference type="Proteomes" id="UP001605036">
    <property type="component" value="Unassembled WGS sequence"/>
</dbReference>
<keyword evidence="4" id="KW-0539">Nucleus</keyword>
<reference evidence="7 8" key="1">
    <citation type="submission" date="2024-09" db="EMBL/GenBank/DDBJ databases">
        <title>Chromosome-scale assembly of Riccia fluitans.</title>
        <authorList>
            <person name="Paukszto L."/>
            <person name="Sawicki J."/>
            <person name="Karawczyk K."/>
            <person name="Piernik-Szablinska J."/>
            <person name="Szczecinska M."/>
            <person name="Mazdziarz M."/>
        </authorList>
    </citation>
    <scope>NUCLEOTIDE SEQUENCE [LARGE SCALE GENOMIC DNA]</scope>
    <source>
        <strain evidence="7">Rf_01</strain>
        <tissue evidence="7">Aerial parts of the thallus</tissue>
    </source>
</reference>
<dbReference type="InterPro" id="IPR019775">
    <property type="entry name" value="WD40_repeat_CS"/>
</dbReference>
<dbReference type="EMBL" id="JBHFFA010000002">
    <property type="protein sequence ID" value="KAL2642152.1"/>
    <property type="molecule type" value="Genomic_DNA"/>
</dbReference>
<feature type="compositionally biased region" description="Basic residues" evidence="6">
    <location>
        <begin position="584"/>
        <end position="596"/>
    </location>
</feature>
<name>A0ABD1Z757_9MARC</name>
<dbReference type="PANTHER" id="PTHR44040">
    <property type="entry name" value="RETINOBLASTOMA-BINDING PROTEIN 5"/>
    <property type="match status" value="1"/>
</dbReference>
<comment type="caution">
    <text evidence="7">The sequence shown here is derived from an EMBL/GenBank/DDBJ whole genome shotgun (WGS) entry which is preliminary data.</text>
</comment>
<evidence type="ECO:0000313" key="7">
    <source>
        <dbReference type="EMBL" id="KAL2642152.1"/>
    </source>
</evidence>
<evidence type="ECO:0000256" key="5">
    <source>
        <dbReference type="PROSITE-ProRule" id="PRU00221"/>
    </source>
</evidence>
<feature type="compositionally biased region" description="Basic and acidic residues" evidence="6">
    <location>
        <begin position="597"/>
        <end position="623"/>
    </location>
</feature>
<evidence type="ECO:0000313" key="8">
    <source>
        <dbReference type="Proteomes" id="UP001605036"/>
    </source>
</evidence>
<dbReference type="InterPro" id="IPR015943">
    <property type="entry name" value="WD40/YVTN_repeat-like_dom_sf"/>
</dbReference>
<feature type="repeat" description="WD" evidence="5">
    <location>
        <begin position="64"/>
        <end position="105"/>
    </location>
</feature>
<dbReference type="InterPro" id="IPR036322">
    <property type="entry name" value="WD40_repeat_dom_sf"/>
</dbReference>
<keyword evidence="8" id="KW-1185">Reference proteome</keyword>